<accession>A0ABU3NTA9</accession>
<organism evidence="1 2">
    <name type="scientific">Anaeroselena agilis</name>
    <dbReference type="NCBI Taxonomy" id="3063788"/>
    <lineage>
        <taxon>Bacteria</taxon>
        <taxon>Bacillati</taxon>
        <taxon>Bacillota</taxon>
        <taxon>Negativicutes</taxon>
        <taxon>Acetonemataceae</taxon>
        <taxon>Anaeroselena</taxon>
    </lineage>
</organism>
<comment type="caution">
    <text evidence="1">The sequence shown here is derived from an EMBL/GenBank/DDBJ whole genome shotgun (WGS) entry which is preliminary data.</text>
</comment>
<dbReference type="EMBL" id="JAUOZS010000001">
    <property type="protein sequence ID" value="MDT8900060.1"/>
    <property type="molecule type" value="Genomic_DNA"/>
</dbReference>
<evidence type="ECO:0000313" key="1">
    <source>
        <dbReference type="EMBL" id="MDT8900060.1"/>
    </source>
</evidence>
<gene>
    <name evidence="1" type="ORF">Q4T40_02265</name>
</gene>
<reference evidence="1 2" key="1">
    <citation type="submission" date="2023-07" db="EMBL/GenBank/DDBJ databases">
        <title>The novel representative of Negativicutes class, Anaeroselena agilis gen. nov. sp. nov.</title>
        <authorList>
            <person name="Prokofeva M.I."/>
            <person name="Elcheninov A.G."/>
            <person name="Klyukina A."/>
            <person name="Kublanov I.V."/>
            <person name="Frolov E.N."/>
            <person name="Podosokorskaya O.A."/>
        </authorList>
    </citation>
    <scope>NUCLEOTIDE SEQUENCE [LARGE SCALE GENOMIC DNA]</scope>
    <source>
        <strain evidence="1 2">4137-cl</strain>
    </source>
</reference>
<evidence type="ECO:0000313" key="2">
    <source>
        <dbReference type="Proteomes" id="UP001254848"/>
    </source>
</evidence>
<protein>
    <submittedName>
        <fullName evidence="1">Uncharacterized protein</fullName>
    </submittedName>
</protein>
<proteinExistence type="predicted"/>
<dbReference type="RefSeq" id="WP_413778620.1">
    <property type="nucleotide sequence ID" value="NZ_JAUOZS010000001.1"/>
</dbReference>
<sequence>MQQKKLNLNEQAAEILRIAEKHGVEQNFFFITTFKRYQVQLKILNELEKTINEDGVLVTKQYIKGRENVYSHPAIADYNKTVDSSNRTVATLVKIITTLRHGDKEEEDELLTFLRRH</sequence>
<name>A0ABU3NTA9_9FIRM</name>
<keyword evidence="2" id="KW-1185">Reference proteome</keyword>
<dbReference type="Proteomes" id="UP001254848">
    <property type="component" value="Unassembled WGS sequence"/>
</dbReference>